<name>A0A5B7GQ26_PORTR</name>
<dbReference type="Proteomes" id="UP000324222">
    <property type="component" value="Unassembled WGS sequence"/>
</dbReference>
<organism evidence="2 3">
    <name type="scientific">Portunus trituberculatus</name>
    <name type="common">Swimming crab</name>
    <name type="synonym">Neptunus trituberculatus</name>
    <dbReference type="NCBI Taxonomy" id="210409"/>
    <lineage>
        <taxon>Eukaryota</taxon>
        <taxon>Metazoa</taxon>
        <taxon>Ecdysozoa</taxon>
        <taxon>Arthropoda</taxon>
        <taxon>Crustacea</taxon>
        <taxon>Multicrustacea</taxon>
        <taxon>Malacostraca</taxon>
        <taxon>Eumalacostraca</taxon>
        <taxon>Eucarida</taxon>
        <taxon>Decapoda</taxon>
        <taxon>Pleocyemata</taxon>
        <taxon>Brachyura</taxon>
        <taxon>Eubrachyura</taxon>
        <taxon>Portunoidea</taxon>
        <taxon>Portunidae</taxon>
        <taxon>Portuninae</taxon>
        <taxon>Portunus</taxon>
    </lineage>
</organism>
<proteinExistence type="predicted"/>
<reference evidence="2 3" key="1">
    <citation type="submission" date="2019-05" db="EMBL/GenBank/DDBJ databases">
        <title>Another draft genome of Portunus trituberculatus and its Hox gene families provides insights of decapod evolution.</title>
        <authorList>
            <person name="Jeong J.-H."/>
            <person name="Song I."/>
            <person name="Kim S."/>
            <person name="Choi T."/>
            <person name="Kim D."/>
            <person name="Ryu S."/>
            <person name="Kim W."/>
        </authorList>
    </citation>
    <scope>NUCLEOTIDE SEQUENCE [LARGE SCALE GENOMIC DNA]</scope>
    <source>
        <tissue evidence="2">Muscle</tissue>
    </source>
</reference>
<sequence length="66" mass="6954">MLIRLTPTFSSSSSSSSPSRRSTARVNCGGRKNKTNGSRCPSLGHPSLSLAVRAEPGIRWAAPCLP</sequence>
<feature type="region of interest" description="Disordered" evidence="1">
    <location>
        <begin position="1"/>
        <end position="46"/>
    </location>
</feature>
<gene>
    <name evidence="2" type="ORF">E2C01_053670</name>
</gene>
<evidence type="ECO:0000313" key="2">
    <source>
        <dbReference type="EMBL" id="MPC59646.1"/>
    </source>
</evidence>
<dbReference type="AlphaFoldDB" id="A0A5B7GQ26"/>
<keyword evidence="3" id="KW-1185">Reference proteome</keyword>
<protein>
    <submittedName>
        <fullName evidence="2">Uncharacterized protein</fullName>
    </submittedName>
</protein>
<evidence type="ECO:0000256" key="1">
    <source>
        <dbReference type="SAM" id="MobiDB-lite"/>
    </source>
</evidence>
<feature type="compositionally biased region" description="Low complexity" evidence="1">
    <location>
        <begin position="10"/>
        <end position="21"/>
    </location>
</feature>
<accession>A0A5B7GQ26</accession>
<comment type="caution">
    <text evidence="2">The sequence shown here is derived from an EMBL/GenBank/DDBJ whole genome shotgun (WGS) entry which is preliminary data.</text>
</comment>
<evidence type="ECO:0000313" key="3">
    <source>
        <dbReference type="Proteomes" id="UP000324222"/>
    </source>
</evidence>
<dbReference type="EMBL" id="VSRR010016747">
    <property type="protein sequence ID" value="MPC59646.1"/>
    <property type="molecule type" value="Genomic_DNA"/>
</dbReference>